<evidence type="ECO:0000313" key="2">
    <source>
        <dbReference type="WBParaSite" id="PS1159_v2.g2989.t2"/>
    </source>
</evidence>
<name>A0AC35G9Y4_9BILA</name>
<protein>
    <submittedName>
        <fullName evidence="2">Desmoplakin SH3 domain-containing protein</fullName>
    </submittedName>
</protein>
<dbReference type="Proteomes" id="UP000887580">
    <property type="component" value="Unplaced"/>
</dbReference>
<organism evidence="1 2">
    <name type="scientific">Panagrolaimus sp. PS1159</name>
    <dbReference type="NCBI Taxonomy" id="55785"/>
    <lineage>
        <taxon>Eukaryota</taxon>
        <taxon>Metazoa</taxon>
        <taxon>Ecdysozoa</taxon>
        <taxon>Nematoda</taxon>
        <taxon>Chromadorea</taxon>
        <taxon>Rhabditida</taxon>
        <taxon>Tylenchina</taxon>
        <taxon>Panagrolaimomorpha</taxon>
        <taxon>Panagrolaimoidea</taxon>
        <taxon>Panagrolaimidae</taxon>
        <taxon>Panagrolaimus</taxon>
    </lineage>
</organism>
<reference evidence="2" key="1">
    <citation type="submission" date="2022-11" db="UniProtKB">
        <authorList>
            <consortium name="WormBaseParasite"/>
        </authorList>
    </citation>
    <scope>IDENTIFICATION</scope>
</reference>
<evidence type="ECO:0000313" key="1">
    <source>
        <dbReference type="Proteomes" id="UP000887580"/>
    </source>
</evidence>
<dbReference type="WBParaSite" id="PS1159_v2.g2989.t2">
    <property type="protein sequence ID" value="PS1159_v2.g2989.t2"/>
    <property type="gene ID" value="PS1159_v2.g2989"/>
</dbReference>
<accession>A0AC35G9Y4</accession>
<proteinExistence type="predicted"/>
<sequence>YLQDAKAWLEWVKNATELMYEKELPQNLEELEKLVDQLNKFQGEDLPPMEDEKDKLKRIYSELVHAFMGTNFLHVPTNLQPQSLDQAWDELLKAMEFRYEILHEQLGIQGNLDDIISRLTRGIGIVNEKLDLILRRIEEVEARADTADPAEIRRAVQELVEDLEAIEAPINDLFDDVDILKQHNHPRTDEFYRQVYGLHQRRTAYLDRLNNQILTRIGIRTDTMSRRSEERTKSLFHNLEEAIRWVREKSEKLDSMVFHEDLETLEEVFEQHKIDNRDIQDFDQTVKECIARQAEISAEESHEYCELLAVLESEYQQLRDLSAGRMLDLDSLIAFIRAAQLELIWIHEREDIEVTRNWSNIERLDLPMLQNYFKQLLHEIELREKRFNDVHNQGAALLNQRHPAVEVIEIYLRSLQNQWDWLLGLTKCLEGHLRDALNLKSFQEEVAVIEEWIKSQTEHLENNYNQTNFSVEEGERWLRELNEIREVIQRYHNLLMTLAERSAQISPLWQRGERIRQPIPVTAWCDYKGKDIEIRAGDEVTLIDNSDLINWTVRGVDGVQATVPSVVFRIPPPDPQLTQHLARLAAQLDKMRKLWDRKHRMIRFNMMISTMKSIQGWDLDTFLSYPPEQRWDLDTFLSYPPEQRDEIIKALNDDVNKLLAEMDPNDPLALRLKEELRRTNDHFLDLLNQSLRGPESDLSSQFDERLAELLKKLEEAWKKLNERTAEGVPKTVEDLERLILQQVLQGIDEVTDIVRRHEITLSSFDDMPSALDSLRGVHAQLLELNMVLQQQEHIIHQLNKNTAQLRQHVARTRFNVASHPDVDRLEEQVQQLTVRWDNVCSQVTDRLKVAEESQQTQMVYRSQYDEEIQWLDRVENTINKLRKPETLSPDELQQQLEQLMAEYRQLQEHTATIENINKEGGKFIREAKNYDNSLNTFREHITTIHGPGIRNEFRRTQPQPKNGAQIVTEELEALNRRFAELSSVILERRNQLNILIQNWKRKQQVGFKKTFFFQIFNVV</sequence>